<dbReference type="OrthoDB" id="1550679at2"/>
<dbReference type="GO" id="GO:0160150">
    <property type="term" value="F:tRNA pseudouridine(13) synthase activity"/>
    <property type="evidence" value="ECO:0007669"/>
    <property type="project" value="UniProtKB-EC"/>
</dbReference>
<dbReference type="InterPro" id="IPR043165">
    <property type="entry name" value="TruD_insert_sf"/>
</dbReference>
<feature type="domain" description="TRUD" evidence="5">
    <location>
        <begin position="158"/>
        <end position="303"/>
    </location>
</feature>
<protein>
    <recommendedName>
        <fullName evidence="4">tRNA pseudouridine synthase D</fullName>
        <ecNumber evidence="4">5.4.99.27</ecNumber>
    </recommendedName>
    <alternativeName>
        <fullName evidence="4">tRNA pseudouridine(13) synthase</fullName>
    </alternativeName>
    <alternativeName>
        <fullName evidence="4">tRNA pseudouridylate synthase D</fullName>
    </alternativeName>
    <alternativeName>
        <fullName evidence="4">tRNA-uridine isomerase D</fullName>
    </alternativeName>
</protein>
<dbReference type="PROSITE" id="PS50984">
    <property type="entry name" value="TRUD"/>
    <property type="match status" value="1"/>
</dbReference>
<keyword evidence="3 4" id="KW-0413">Isomerase</keyword>
<evidence type="ECO:0000256" key="4">
    <source>
        <dbReference type="HAMAP-Rule" id="MF_01082"/>
    </source>
</evidence>
<dbReference type="Gene3D" id="3.30.2340.10">
    <property type="entry name" value="TruD, insertion domain"/>
    <property type="match status" value="1"/>
</dbReference>
<dbReference type="HAMAP" id="MF_01082">
    <property type="entry name" value="TruD"/>
    <property type="match status" value="1"/>
</dbReference>
<dbReference type="PANTHER" id="PTHR47811:SF1">
    <property type="entry name" value="TRNA PSEUDOURIDINE SYNTHASE D"/>
    <property type="match status" value="1"/>
</dbReference>
<evidence type="ECO:0000313" key="7">
    <source>
        <dbReference type="Proteomes" id="UP000078090"/>
    </source>
</evidence>
<keyword evidence="2 4" id="KW-0819">tRNA processing</keyword>
<evidence type="ECO:0000259" key="5">
    <source>
        <dbReference type="PROSITE" id="PS50984"/>
    </source>
</evidence>
<dbReference type="InterPro" id="IPR050170">
    <property type="entry name" value="TruD_pseudoU_synthase"/>
</dbReference>
<name>A0A177LQY3_METMH</name>
<comment type="caution">
    <text evidence="6">The sequence shown here is derived from an EMBL/GenBank/DDBJ whole genome shotgun (WGS) entry which is preliminary data.</text>
</comment>
<dbReference type="EC" id="5.4.99.27" evidence="4"/>
<dbReference type="EMBL" id="LUUG01000139">
    <property type="protein sequence ID" value="OAH95925.1"/>
    <property type="molecule type" value="Genomic_DNA"/>
</dbReference>
<accession>A0A177LQY3</accession>
<organism evidence="6 7">
    <name type="scientific">Methylomonas methanica</name>
    <dbReference type="NCBI Taxonomy" id="421"/>
    <lineage>
        <taxon>Bacteria</taxon>
        <taxon>Pseudomonadati</taxon>
        <taxon>Pseudomonadota</taxon>
        <taxon>Gammaproteobacteria</taxon>
        <taxon>Methylococcales</taxon>
        <taxon>Methylococcaceae</taxon>
        <taxon>Methylomonas</taxon>
    </lineage>
</organism>
<dbReference type="SUPFAM" id="SSF55120">
    <property type="entry name" value="Pseudouridine synthase"/>
    <property type="match status" value="1"/>
</dbReference>
<feature type="active site" description="Nucleophile" evidence="4">
    <location>
        <position position="82"/>
    </location>
</feature>
<dbReference type="Proteomes" id="UP000078090">
    <property type="component" value="Unassembled WGS sequence"/>
</dbReference>
<gene>
    <name evidence="4" type="primary">truD</name>
    <name evidence="6" type="ORF">A1332_05245</name>
</gene>
<proteinExistence type="inferred from homology"/>
<dbReference type="InterPro" id="IPR020119">
    <property type="entry name" value="PsdUridine_synth_TruD_CS"/>
</dbReference>
<dbReference type="InterPro" id="IPR020103">
    <property type="entry name" value="PsdUridine_synth_cat_dom_sf"/>
</dbReference>
<comment type="function">
    <text evidence="4">Responsible for synthesis of pseudouridine from uracil-13 in transfer RNAs.</text>
</comment>
<evidence type="ECO:0000256" key="3">
    <source>
        <dbReference type="ARBA" id="ARBA00023235"/>
    </source>
</evidence>
<dbReference type="RefSeq" id="WP_064010931.1">
    <property type="nucleotide sequence ID" value="NZ_LUUG01000139.1"/>
</dbReference>
<evidence type="ECO:0000313" key="6">
    <source>
        <dbReference type="EMBL" id="OAH95925.1"/>
    </source>
</evidence>
<sequence length="345" mass="38419">MTDFSLPEWPYACGGPSGTGDIKTEPEDFVVEEILSFQPEGSGEHIFLHIEKTGENTEYVARLLARHAGIRQRDVSYAGLKDRHGRTRQWFSVWLPGKEDPDWSAIETEQLKILQTVRHARKLKRGVLAGNKFTLLIRNWTGNQEEAEKQLQLIKTQGFPNYFGPQRFGHHGQNINRARAMFAGAKVKREQRSLYFSAARSYLFNLILAQRVAQANWHRALNGDVFKLDGSNSCFAGDSDDASLPARLEQGDIHPTGIMWGRGGKVATAEAGAIENTVIAANASLADGLLAFDLEADRRALRTLPQDLEWQWLDNQLKLSFTLPAGSYATALLREIIGDAPGASF</sequence>
<dbReference type="NCBIfam" id="NF002153">
    <property type="entry name" value="PRK00984.1-2"/>
    <property type="match status" value="1"/>
</dbReference>
<comment type="catalytic activity">
    <reaction evidence="4">
        <text>uridine(13) in tRNA = pseudouridine(13) in tRNA</text>
        <dbReference type="Rhea" id="RHEA:42540"/>
        <dbReference type="Rhea" id="RHEA-COMP:10105"/>
        <dbReference type="Rhea" id="RHEA-COMP:10106"/>
        <dbReference type="ChEBI" id="CHEBI:65314"/>
        <dbReference type="ChEBI" id="CHEBI:65315"/>
        <dbReference type="EC" id="5.4.99.27"/>
    </reaction>
</comment>
<dbReference type="GO" id="GO:0031119">
    <property type="term" value="P:tRNA pseudouridine synthesis"/>
    <property type="evidence" value="ECO:0007669"/>
    <property type="project" value="UniProtKB-UniRule"/>
</dbReference>
<dbReference type="PROSITE" id="PS01268">
    <property type="entry name" value="UPF0024"/>
    <property type="match status" value="1"/>
</dbReference>
<dbReference type="InterPro" id="IPR042214">
    <property type="entry name" value="TruD_catalytic"/>
</dbReference>
<comment type="similarity">
    <text evidence="1 4">Belongs to the pseudouridine synthase TruD family.</text>
</comment>
<dbReference type="CDD" id="cd02575">
    <property type="entry name" value="PseudoU_synth_EcTruD"/>
    <property type="match status" value="1"/>
</dbReference>
<evidence type="ECO:0000256" key="2">
    <source>
        <dbReference type="ARBA" id="ARBA00022694"/>
    </source>
</evidence>
<dbReference type="InterPro" id="IPR001656">
    <property type="entry name" value="PsdUridine_synth_TruD"/>
</dbReference>
<dbReference type="AlphaFoldDB" id="A0A177LQY3"/>
<dbReference type="PANTHER" id="PTHR47811">
    <property type="entry name" value="TRNA PSEUDOURIDINE SYNTHASE D"/>
    <property type="match status" value="1"/>
</dbReference>
<dbReference type="Pfam" id="PF01142">
    <property type="entry name" value="TruD"/>
    <property type="match status" value="2"/>
</dbReference>
<dbReference type="InterPro" id="IPR011760">
    <property type="entry name" value="PsdUridine_synth_TruD_insert"/>
</dbReference>
<dbReference type="Gene3D" id="3.30.2350.20">
    <property type="entry name" value="TruD, catalytic domain"/>
    <property type="match status" value="1"/>
</dbReference>
<dbReference type="GO" id="GO:0005829">
    <property type="term" value="C:cytosol"/>
    <property type="evidence" value="ECO:0007669"/>
    <property type="project" value="TreeGrafter"/>
</dbReference>
<reference evidence="6 7" key="1">
    <citation type="submission" date="2016-03" db="EMBL/GenBank/DDBJ databases">
        <authorList>
            <person name="Ploux O."/>
        </authorList>
    </citation>
    <scope>NUCLEOTIDE SEQUENCE [LARGE SCALE GENOMIC DNA]</scope>
    <source>
        <strain evidence="6 7">R-45363</strain>
    </source>
</reference>
<dbReference type="GO" id="GO:0003723">
    <property type="term" value="F:RNA binding"/>
    <property type="evidence" value="ECO:0007669"/>
    <property type="project" value="InterPro"/>
</dbReference>
<evidence type="ECO:0000256" key="1">
    <source>
        <dbReference type="ARBA" id="ARBA00007953"/>
    </source>
</evidence>